<accession>A0A4Q2VFH8</accession>
<organism evidence="1 2">
    <name type="scientific">Fusarium oxysporum f. sp. narcissi</name>
    <dbReference type="NCBI Taxonomy" id="451672"/>
    <lineage>
        <taxon>Eukaryota</taxon>
        <taxon>Fungi</taxon>
        <taxon>Dikarya</taxon>
        <taxon>Ascomycota</taxon>
        <taxon>Pezizomycotina</taxon>
        <taxon>Sordariomycetes</taxon>
        <taxon>Hypocreomycetidae</taxon>
        <taxon>Hypocreales</taxon>
        <taxon>Nectriaceae</taxon>
        <taxon>Fusarium</taxon>
        <taxon>Fusarium oxysporum species complex</taxon>
    </lineage>
</organism>
<evidence type="ECO:0000313" key="1">
    <source>
        <dbReference type="EMBL" id="RYC85780.1"/>
    </source>
</evidence>
<protein>
    <submittedName>
        <fullName evidence="1">Uncharacterized protein</fullName>
    </submittedName>
</protein>
<sequence>MRTLWGWGLLKEAIPLWIYLCLFGVDFDFDFDFDFGFGFGSGLPDNSNSSGLCQRLA</sequence>
<name>A0A4Q2VFH8_FUSOX</name>
<gene>
    <name evidence="1" type="ORF">BFJ63_vAg11302</name>
</gene>
<dbReference type="EMBL" id="MQTW01000100">
    <property type="protein sequence ID" value="RYC85780.1"/>
    <property type="molecule type" value="Genomic_DNA"/>
</dbReference>
<evidence type="ECO:0000313" key="2">
    <source>
        <dbReference type="Proteomes" id="UP000290540"/>
    </source>
</evidence>
<reference evidence="1 2" key="1">
    <citation type="submission" date="2016-12" db="EMBL/GenBank/DDBJ databases">
        <title>Draft genome sequence of Fusarium oxysporum causing rot on Narcissus.</title>
        <authorList>
            <person name="Armitage A.D."/>
            <person name="Taylor A."/>
            <person name="Clarkson J.P."/>
            <person name="Harrison R.J."/>
            <person name="Jackson A.C."/>
        </authorList>
    </citation>
    <scope>NUCLEOTIDE SEQUENCE [LARGE SCALE GENOMIC DNA]</scope>
    <source>
        <strain evidence="1 2">N139</strain>
    </source>
</reference>
<dbReference type="Proteomes" id="UP000290540">
    <property type="component" value="Unassembled WGS sequence"/>
</dbReference>
<comment type="caution">
    <text evidence="1">The sequence shown here is derived from an EMBL/GenBank/DDBJ whole genome shotgun (WGS) entry which is preliminary data.</text>
</comment>
<proteinExistence type="predicted"/>
<dbReference type="AlphaFoldDB" id="A0A4Q2VFH8"/>